<dbReference type="InterPro" id="IPR018531">
    <property type="entry name" value="DUF1993"/>
</dbReference>
<gene>
    <name evidence="1" type="ORF">DES47_104603</name>
</gene>
<dbReference type="RefSeq" id="WP_133702127.1">
    <property type="nucleotide sequence ID" value="NZ_SNXS01000004.1"/>
</dbReference>
<evidence type="ECO:0000313" key="1">
    <source>
        <dbReference type="EMBL" id="TDP64313.1"/>
    </source>
</evidence>
<dbReference type="Pfam" id="PF09351">
    <property type="entry name" value="DUF1993"/>
    <property type="match status" value="1"/>
</dbReference>
<sequence length="168" mass="18686">MTISMYSASVPVFVKLLSNTLKWLDKAEQHAEAKKFDTSVYLGLRLAPDMLPFTRQIQIASDAAKGCVARLAGIENPKWEDKEASLAELRERISKTIAFVQSVTPAQIDGSEQRAIEIPTRAGEPLRFDGETYLKHYALANFNFHLSMTYALLRHAGVDLGKKDFLGG</sequence>
<dbReference type="Gene3D" id="1.20.120.450">
    <property type="entry name" value="dinb family like domain"/>
    <property type="match status" value="1"/>
</dbReference>
<dbReference type="OrthoDB" id="338237at2"/>
<evidence type="ECO:0000313" key="2">
    <source>
        <dbReference type="Proteomes" id="UP000295361"/>
    </source>
</evidence>
<dbReference type="PANTHER" id="PTHR36922">
    <property type="entry name" value="BLL2446 PROTEIN"/>
    <property type="match status" value="1"/>
</dbReference>
<evidence type="ECO:0008006" key="3">
    <source>
        <dbReference type="Google" id="ProtNLM"/>
    </source>
</evidence>
<protein>
    <recommendedName>
        <fullName evidence="3">DUF1993 domain-containing protein</fullName>
    </recommendedName>
</protein>
<accession>A0A4R6QLM5</accession>
<dbReference type="EMBL" id="SNXS01000004">
    <property type="protein sequence ID" value="TDP64313.1"/>
    <property type="molecule type" value="Genomic_DNA"/>
</dbReference>
<comment type="caution">
    <text evidence="1">The sequence shown here is derived from an EMBL/GenBank/DDBJ whole genome shotgun (WGS) entry which is preliminary data.</text>
</comment>
<organism evidence="1 2">
    <name type="scientific">Roseateles toxinivorans</name>
    <dbReference type="NCBI Taxonomy" id="270368"/>
    <lineage>
        <taxon>Bacteria</taxon>
        <taxon>Pseudomonadati</taxon>
        <taxon>Pseudomonadota</taxon>
        <taxon>Betaproteobacteria</taxon>
        <taxon>Burkholderiales</taxon>
        <taxon>Sphaerotilaceae</taxon>
        <taxon>Roseateles</taxon>
    </lineage>
</organism>
<reference evidence="1 2" key="1">
    <citation type="submission" date="2019-03" db="EMBL/GenBank/DDBJ databases">
        <title>Genomic Encyclopedia of Type Strains, Phase IV (KMG-IV): sequencing the most valuable type-strain genomes for metagenomic binning, comparative biology and taxonomic classification.</title>
        <authorList>
            <person name="Goeker M."/>
        </authorList>
    </citation>
    <scope>NUCLEOTIDE SEQUENCE [LARGE SCALE GENOMIC DNA]</scope>
    <source>
        <strain evidence="1 2">DSM 16998</strain>
    </source>
</reference>
<dbReference type="AlphaFoldDB" id="A0A4R6QLM5"/>
<keyword evidence="2" id="KW-1185">Reference proteome</keyword>
<proteinExistence type="predicted"/>
<dbReference type="Proteomes" id="UP000295361">
    <property type="component" value="Unassembled WGS sequence"/>
</dbReference>
<dbReference type="InterPro" id="IPR034660">
    <property type="entry name" value="DinB/YfiT-like"/>
</dbReference>
<dbReference type="InParanoid" id="A0A4R6QLM5"/>
<name>A0A4R6QLM5_9BURK</name>
<dbReference type="PANTHER" id="PTHR36922:SF1">
    <property type="entry name" value="DUF1993 DOMAIN-CONTAINING PROTEIN"/>
    <property type="match status" value="1"/>
</dbReference>
<dbReference type="SUPFAM" id="SSF109854">
    <property type="entry name" value="DinB/YfiT-like putative metalloenzymes"/>
    <property type="match status" value="1"/>
</dbReference>